<dbReference type="EMBL" id="LR788381">
    <property type="protein sequence ID" value="CAB3264243.1"/>
    <property type="molecule type" value="mRNA"/>
</dbReference>
<evidence type="ECO:0000256" key="2">
    <source>
        <dbReference type="SAM" id="MobiDB-lite"/>
    </source>
</evidence>
<evidence type="ECO:0000256" key="1">
    <source>
        <dbReference type="ARBA" id="ARBA00005598"/>
    </source>
</evidence>
<evidence type="ECO:0000313" key="3">
    <source>
        <dbReference type="EMBL" id="CAB3264243.1"/>
    </source>
</evidence>
<feature type="region of interest" description="Disordered" evidence="2">
    <location>
        <begin position="342"/>
        <end position="393"/>
    </location>
</feature>
<dbReference type="InterPro" id="IPR029058">
    <property type="entry name" value="AB_hydrolase_fold"/>
</dbReference>
<dbReference type="Gene3D" id="3.40.50.1820">
    <property type="entry name" value="alpha/beta hydrolase"/>
    <property type="match status" value="1"/>
</dbReference>
<dbReference type="AlphaFoldDB" id="A0A6F9DMP4"/>
<dbReference type="InterPro" id="IPR004142">
    <property type="entry name" value="NDRG"/>
</dbReference>
<dbReference type="Pfam" id="PF03096">
    <property type="entry name" value="Ndr"/>
    <property type="match status" value="1"/>
</dbReference>
<accession>A0A6F9DMP4</accession>
<protein>
    <submittedName>
        <fullName evidence="3">Protein NDRG2</fullName>
    </submittedName>
</protein>
<comment type="similarity">
    <text evidence="1">Belongs to the NDRG family.</text>
</comment>
<dbReference type="PANTHER" id="PTHR11034">
    <property type="entry name" value="N-MYC DOWNSTREAM REGULATED"/>
    <property type="match status" value="1"/>
</dbReference>
<gene>
    <name evidence="3" type="primary">Ndrg2</name>
</gene>
<proteinExistence type="evidence at transcript level"/>
<feature type="compositionally biased region" description="Polar residues" evidence="2">
    <location>
        <begin position="358"/>
        <end position="372"/>
    </location>
</feature>
<organism evidence="3">
    <name type="scientific">Phallusia mammillata</name>
    <dbReference type="NCBI Taxonomy" id="59560"/>
    <lineage>
        <taxon>Eukaryota</taxon>
        <taxon>Metazoa</taxon>
        <taxon>Chordata</taxon>
        <taxon>Tunicata</taxon>
        <taxon>Ascidiacea</taxon>
        <taxon>Phlebobranchia</taxon>
        <taxon>Ascidiidae</taxon>
        <taxon>Phallusia</taxon>
    </lineage>
</organism>
<sequence length="393" mass="43303">MNLEEVSINMDKGHADSHPLLDKHGSNTQENYINCTYNASNTVHSTKLHVTVQGDRARSHSIVTFHDVGLNSVSNFAALMNSEPMAPVIQKYCIYHIDAPGQEENASALPAGYVYPSMENLSDMLPTVFSHFGLKSAICVGCGAGANVFIRFAMKNPNMVEGLIVTNPSISTVGNLSWIGEKISNITTPFTDQVMNYHFTKSEVELVNHELLDNHRKHFKQFMNADNVSLFMKEYDRRAEVSLVRSPDPQLIDKTTLSCQTIILVGDLSPFVDDAVELNSRLNPKKTTFLKMADAGGMILEEQIFKVAESITYFLQGLGHTVRFPMRGTVPGVMMTRLARSRTISSSSGDGDHKRIRTLSSDSTGASPTHQPINGEKPLAQTDKTHLVSEAVC</sequence>
<reference evidence="3" key="1">
    <citation type="submission" date="2020-04" db="EMBL/GenBank/DDBJ databases">
        <authorList>
            <person name="Neveu A P."/>
        </authorList>
    </citation>
    <scope>NUCLEOTIDE SEQUENCE</scope>
    <source>
        <tissue evidence="3">Whole embryo</tissue>
    </source>
</reference>
<dbReference type="SUPFAM" id="SSF53474">
    <property type="entry name" value="alpha/beta-Hydrolases"/>
    <property type="match status" value="1"/>
</dbReference>
<name>A0A6F9DMP4_9ASCI</name>